<dbReference type="Proteomes" id="UP000663889">
    <property type="component" value="Unassembled WGS sequence"/>
</dbReference>
<dbReference type="AlphaFoldDB" id="A0A815H557"/>
<feature type="region of interest" description="Disordered" evidence="1">
    <location>
        <begin position="64"/>
        <end position="83"/>
    </location>
</feature>
<sequence length="224" mass="25169">MSIKENFVDTATGASPPWSSTRDVGCSPIYFGSSIEFMPIEDVVRSSIIFNQEKQKPQTNVLINKNSNNEHSSSLSLPLSNSSSSNTTPILSAASSIKPVSLMSIELNDVYDTGSTTGSSSVVNKTKQNRPWPVDLGFRRDWKHHQRRIQAARHNHFHSHQGYDRRSSTTARNRTCVHKNPCLLQYACTYINAINKHGDNNIIFQFMELNSNIIVNRTIRTTKS</sequence>
<evidence type="ECO:0000313" key="5">
    <source>
        <dbReference type="Proteomes" id="UP000663889"/>
    </source>
</evidence>
<feature type="region of interest" description="Disordered" evidence="1">
    <location>
        <begin position="1"/>
        <end position="20"/>
    </location>
</feature>
<dbReference type="Proteomes" id="UP000663823">
    <property type="component" value="Unassembled WGS sequence"/>
</dbReference>
<accession>A0A815H557</accession>
<evidence type="ECO:0000313" key="3">
    <source>
        <dbReference type="EMBL" id="CAF1347541.1"/>
    </source>
</evidence>
<dbReference type="EMBL" id="CAJNOU010002761">
    <property type="protein sequence ID" value="CAF1347541.1"/>
    <property type="molecule type" value="Genomic_DNA"/>
</dbReference>
<gene>
    <name evidence="4" type="ORF">OTI717_LOCUS24815</name>
    <name evidence="2" type="ORF">RFH988_LOCUS31993</name>
    <name evidence="3" type="ORF">SEV965_LOCUS28684</name>
</gene>
<proteinExistence type="predicted"/>
<reference evidence="3" key="1">
    <citation type="submission" date="2021-02" db="EMBL/GenBank/DDBJ databases">
        <authorList>
            <person name="Nowell W R."/>
        </authorList>
    </citation>
    <scope>NUCLEOTIDE SEQUENCE</scope>
</reference>
<evidence type="ECO:0000313" key="4">
    <source>
        <dbReference type="EMBL" id="CAF3920829.1"/>
    </source>
</evidence>
<dbReference type="EMBL" id="CAJOAX010004780">
    <property type="protein sequence ID" value="CAF3920829.1"/>
    <property type="molecule type" value="Genomic_DNA"/>
</dbReference>
<organism evidence="3 5">
    <name type="scientific">Rotaria sordida</name>
    <dbReference type="NCBI Taxonomy" id="392033"/>
    <lineage>
        <taxon>Eukaryota</taxon>
        <taxon>Metazoa</taxon>
        <taxon>Spiralia</taxon>
        <taxon>Gnathifera</taxon>
        <taxon>Rotifera</taxon>
        <taxon>Eurotatoria</taxon>
        <taxon>Bdelloidea</taxon>
        <taxon>Philodinida</taxon>
        <taxon>Philodinidae</taxon>
        <taxon>Rotaria</taxon>
    </lineage>
</organism>
<protein>
    <submittedName>
        <fullName evidence="3">Uncharacterized protein</fullName>
    </submittedName>
</protein>
<dbReference type="Proteomes" id="UP000663882">
    <property type="component" value="Unassembled WGS sequence"/>
</dbReference>
<name>A0A815H557_9BILA</name>
<dbReference type="EMBL" id="CAJNOO010003582">
    <property type="protein sequence ID" value="CAF1345074.1"/>
    <property type="molecule type" value="Genomic_DNA"/>
</dbReference>
<comment type="caution">
    <text evidence="3">The sequence shown here is derived from an EMBL/GenBank/DDBJ whole genome shotgun (WGS) entry which is preliminary data.</text>
</comment>
<evidence type="ECO:0000313" key="2">
    <source>
        <dbReference type="EMBL" id="CAF1345074.1"/>
    </source>
</evidence>
<evidence type="ECO:0000256" key="1">
    <source>
        <dbReference type="SAM" id="MobiDB-lite"/>
    </source>
</evidence>